<dbReference type="KEGG" id="scyp:JYB88_10410"/>
<dbReference type="InterPro" id="IPR013767">
    <property type="entry name" value="PAS_fold"/>
</dbReference>
<dbReference type="SMART" id="SM00052">
    <property type="entry name" value="EAL"/>
    <property type="match status" value="1"/>
</dbReference>
<evidence type="ECO:0000313" key="18">
    <source>
        <dbReference type="Proteomes" id="UP000663281"/>
    </source>
</evidence>
<dbReference type="GO" id="GO:0000166">
    <property type="term" value="F:nucleotide binding"/>
    <property type="evidence" value="ECO:0007669"/>
    <property type="project" value="UniProtKB-KW"/>
</dbReference>
<feature type="domain" description="PAC" evidence="14">
    <location>
        <begin position="368"/>
        <end position="420"/>
    </location>
</feature>
<comment type="subcellular location">
    <subcellularLocation>
        <location evidence="1">Cell inner membrane</location>
        <topology evidence="1">Multi-pass membrane protein</topology>
    </subcellularLocation>
</comment>
<dbReference type="Gene3D" id="3.20.20.450">
    <property type="entry name" value="EAL domain"/>
    <property type="match status" value="1"/>
</dbReference>
<evidence type="ECO:0000256" key="10">
    <source>
        <dbReference type="ARBA" id="ARBA00022989"/>
    </source>
</evidence>
<dbReference type="InterPro" id="IPR000160">
    <property type="entry name" value="GGDEF_dom"/>
</dbReference>
<dbReference type="Pfam" id="PF00989">
    <property type="entry name" value="PAS"/>
    <property type="match status" value="1"/>
</dbReference>
<dbReference type="PROSITE" id="PS50883">
    <property type="entry name" value="EAL"/>
    <property type="match status" value="1"/>
</dbReference>
<organism evidence="17 18">
    <name type="scientific">Shewanella cyperi</name>
    <dbReference type="NCBI Taxonomy" id="2814292"/>
    <lineage>
        <taxon>Bacteria</taxon>
        <taxon>Pseudomonadati</taxon>
        <taxon>Pseudomonadota</taxon>
        <taxon>Gammaproteobacteria</taxon>
        <taxon>Alteromonadales</taxon>
        <taxon>Shewanellaceae</taxon>
        <taxon>Shewanella</taxon>
    </lineage>
</organism>
<keyword evidence="4" id="KW-0997">Cell inner membrane</keyword>
<feature type="domain" description="EAL" evidence="15">
    <location>
        <begin position="714"/>
        <end position="968"/>
    </location>
</feature>
<evidence type="ECO:0000256" key="5">
    <source>
        <dbReference type="ARBA" id="ARBA00022636"/>
    </source>
</evidence>
<dbReference type="InterPro" id="IPR052155">
    <property type="entry name" value="Biofilm_reg_signaling"/>
</dbReference>
<evidence type="ECO:0000256" key="3">
    <source>
        <dbReference type="ARBA" id="ARBA00022475"/>
    </source>
</evidence>
<evidence type="ECO:0000256" key="8">
    <source>
        <dbReference type="ARBA" id="ARBA00022737"/>
    </source>
</evidence>
<dbReference type="EMBL" id="CP071504">
    <property type="protein sequence ID" value="QSX28699.1"/>
    <property type="molecule type" value="Genomic_DNA"/>
</dbReference>
<evidence type="ECO:0000256" key="9">
    <source>
        <dbReference type="ARBA" id="ARBA00022741"/>
    </source>
</evidence>
<evidence type="ECO:0000256" key="7">
    <source>
        <dbReference type="ARBA" id="ARBA00022692"/>
    </source>
</evidence>
<evidence type="ECO:0000256" key="2">
    <source>
        <dbReference type="ARBA" id="ARBA00012282"/>
    </source>
</evidence>
<keyword evidence="8" id="KW-0677">Repeat</keyword>
<feature type="transmembrane region" description="Helical" evidence="12">
    <location>
        <begin position="30"/>
        <end position="49"/>
    </location>
</feature>
<keyword evidence="5" id="KW-0973">c-di-GMP</keyword>
<dbReference type="NCBIfam" id="TIGR00229">
    <property type="entry name" value="sensory_box"/>
    <property type="match status" value="2"/>
</dbReference>
<feature type="domain" description="PAC" evidence="14">
    <location>
        <begin position="488"/>
        <end position="541"/>
    </location>
</feature>
<dbReference type="FunFam" id="2.10.70.100:FF:000001">
    <property type="entry name" value="Sensory transduction histidine kinase"/>
    <property type="match status" value="1"/>
</dbReference>
<evidence type="ECO:0000259" key="15">
    <source>
        <dbReference type="PROSITE" id="PS50883"/>
    </source>
</evidence>
<dbReference type="Pfam" id="PF00990">
    <property type="entry name" value="GGDEF"/>
    <property type="match status" value="1"/>
</dbReference>
<dbReference type="CDD" id="cd00130">
    <property type="entry name" value="PAS"/>
    <property type="match status" value="2"/>
</dbReference>
<accession>A0A974XHY3</accession>
<dbReference type="SUPFAM" id="SSF141868">
    <property type="entry name" value="EAL domain-like"/>
    <property type="match status" value="1"/>
</dbReference>
<feature type="transmembrane region" description="Helical" evidence="12">
    <location>
        <begin position="61"/>
        <end position="81"/>
    </location>
</feature>
<dbReference type="CDD" id="cd01949">
    <property type="entry name" value="GGDEF"/>
    <property type="match status" value="1"/>
</dbReference>
<dbReference type="RefSeq" id="WP_207324075.1">
    <property type="nucleotide sequence ID" value="NZ_CP071504.1"/>
</dbReference>
<dbReference type="PROSITE" id="PS50112">
    <property type="entry name" value="PAS"/>
    <property type="match status" value="2"/>
</dbReference>
<dbReference type="Pfam" id="PF17159">
    <property type="entry name" value="MASE3"/>
    <property type="match status" value="1"/>
</dbReference>
<keyword evidence="10 12" id="KW-1133">Transmembrane helix</keyword>
<dbReference type="Proteomes" id="UP000663281">
    <property type="component" value="Chromosome"/>
</dbReference>
<dbReference type="InterPro" id="IPR035919">
    <property type="entry name" value="EAL_sf"/>
</dbReference>
<dbReference type="InterPro" id="IPR029787">
    <property type="entry name" value="Nucleotide_cyclase"/>
</dbReference>
<dbReference type="InterPro" id="IPR001633">
    <property type="entry name" value="EAL_dom"/>
</dbReference>
<dbReference type="PROSITE" id="PS50887">
    <property type="entry name" value="GGDEF"/>
    <property type="match status" value="1"/>
</dbReference>
<dbReference type="InterPro" id="IPR000014">
    <property type="entry name" value="PAS"/>
</dbReference>
<dbReference type="EC" id="3.1.4.52" evidence="2"/>
<dbReference type="SUPFAM" id="SSF55073">
    <property type="entry name" value="Nucleotide cyclase"/>
    <property type="match status" value="1"/>
</dbReference>
<feature type="domain" description="PAS" evidence="13">
    <location>
        <begin position="291"/>
        <end position="363"/>
    </location>
</feature>
<dbReference type="InterPro" id="IPR013655">
    <property type="entry name" value="PAS_fold_3"/>
</dbReference>
<dbReference type="Pfam" id="PF08447">
    <property type="entry name" value="PAS_3"/>
    <property type="match status" value="1"/>
</dbReference>
<keyword evidence="7 12" id="KW-0812">Transmembrane</keyword>
<dbReference type="PROSITE" id="PS50113">
    <property type="entry name" value="PAC"/>
    <property type="match status" value="2"/>
</dbReference>
<evidence type="ECO:0000256" key="4">
    <source>
        <dbReference type="ARBA" id="ARBA00022519"/>
    </source>
</evidence>
<feature type="transmembrane region" description="Helical" evidence="12">
    <location>
        <begin position="132"/>
        <end position="151"/>
    </location>
</feature>
<evidence type="ECO:0000259" key="13">
    <source>
        <dbReference type="PROSITE" id="PS50112"/>
    </source>
</evidence>
<evidence type="ECO:0000256" key="12">
    <source>
        <dbReference type="SAM" id="Phobius"/>
    </source>
</evidence>
<keyword evidence="3" id="KW-1003">Cell membrane</keyword>
<dbReference type="InterPro" id="IPR000700">
    <property type="entry name" value="PAS-assoc_C"/>
</dbReference>
<keyword evidence="11 12" id="KW-0472">Membrane</keyword>
<proteinExistence type="predicted"/>
<dbReference type="GO" id="GO:0071111">
    <property type="term" value="F:cyclic-guanylate-specific phosphodiesterase activity"/>
    <property type="evidence" value="ECO:0007669"/>
    <property type="project" value="UniProtKB-EC"/>
</dbReference>
<dbReference type="Pfam" id="PF00563">
    <property type="entry name" value="EAL"/>
    <property type="match status" value="1"/>
</dbReference>
<feature type="transmembrane region" description="Helical" evidence="12">
    <location>
        <begin position="232"/>
        <end position="250"/>
    </location>
</feature>
<keyword evidence="6" id="KW-0808">Transferase</keyword>
<evidence type="ECO:0000256" key="1">
    <source>
        <dbReference type="ARBA" id="ARBA00004429"/>
    </source>
</evidence>
<evidence type="ECO:0000259" key="14">
    <source>
        <dbReference type="PROSITE" id="PS50113"/>
    </source>
</evidence>
<dbReference type="InterPro" id="IPR033425">
    <property type="entry name" value="MASE3"/>
</dbReference>
<dbReference type="SMART" id="SM00091">
    <property type="entry name" value="PAS"/>
    <property type="match status" value="2"/>
</dbReference>
<feature type="domain" description="PAS" evidence="13">
    <location>
        <begin position="414"/>
        <end position="484"/>
    </location>
</feature>
<gene>
    <name evidence="17" type="ORF">JYB88_10410</name>
</gene>
<evidence type="ECO:0000313" key="17">
    <source>
        <dbReference type="EMBL" id="QSX28699.1"/>
    </source>
</evidence>
<dbReference type="GO" id="GO:0005886">
    <property type="term" value="C:plasma membrane"/>
    <property type="evidence" value="ECO:0007669"/>
    <property type="project" value="UniProtKB-SubCell"/>
</dbReference>
<dbReference type="PANTHER" id="PTHR44757">
    <property type="entry name" value="DIGUANYLATE CYCLASE DGCP"/>
    <property type="match status" value="1"/>
</dbReference>
<dbReference type="GO" id="GO:0006355">
    <property type="term" value="P:regulation of DNA-templated transcription"/>
    <property type="evidence" value="ECO:0007669"/>
    <property type="project" value="InterPro"/>
</dbReference>
<dbReference type="AlphaFoldDB" id="A0A974XHY3"/>
<evidence type="ECO:0000256" key="11">
    <source>
        <dbReference type="ARBA" id="ARBA00023136"/>
    </source>
</evidence>
<feature type="domain" description="GGDEF" evidence="16">
    <location>
        <begin position="573"/>
        <end position="705"/>
    </location>
</feature>
<feature type="transmembrane region" description="Helical" evidence="12">
    <location>
        <begin position="93"/>
        <end position="112"/>
    </location>
</feature>
<keyword evidence="9" id="KW-0547">Nucleotide-binding</keyword>
<sequence length="970" mass="110413">MPAKLTLENVSIAMTTVIIHQTHRESLFKVAAMVMALVILQIIVGSISIPDQLNHVKHYLLVHSFMEMASVVICMMVFIIGWNAQTHQLPTGFAVLSIIFLCVGLFDSFHIFAYVGMPDFFTQNDVQKHLNFWMSARFLAAFGLLWVVLSLSSRKSSKINKYALLLPFLIFTFSILWVTVNHQDWMPNWFIPGQGLTSLKKNLEYIFILTHFITAAVLFLQLKKPQTWSSPMLMGAVIVMALSELYFTWYTTMTGTYNVLGHFYKVIAYFMIYRAIVVESLETPYRKLEQSQQTLDLAITASNTGLWRWEINGGYSYMSPVLKAQLGYQDQELPSTYPALSALMHPEDSERFLRHLKHHILNNSDDVYEDEFRLKHKKGNYRWIYSRGKIVFNKKGEAIELIGTHTDITERKFKEEKFKSALQAAPNAMLMIDIHGNIVLTNSRANELFGYPENALIGTPITKLMPESSAKHHQAHVEAYMSAPEERQMGEGRFLFAKRKNGQEFRIEVGLTPIETEDGKYVLASLVDITERIESQRKIEQLTNYDALTELPNRELLKVKGEFIINQAGQMRHKVGMIYIGLDRFKYLNDSFGHLAGDAVLIELVARIKPLIKPTDIFARIVGDEFAIIMTNVSEEDMARLSVRIMDAVAKPCNIQSDSVTITASIGIAVYPEDSKDYISLLQHADTAMEKVKEIGRNSYLFFSKDMQIRTSRALKIDSALREALQKQQLYLHYQPQVNIEHQKLIGVEALLRWEHPELGMISPAEFIPQAEANGLIIPIGEWVLKTALNQLRQWIDDGYEPIVMAINLSTAQFRHENLNNMVSQVLHEVQLPPEYLELELTESMAMTDPEKVIGVLDKLHAQGVRIAIDDFGTGYSSLSYLKKFNIDKLKIDQSFVRDIATDAGDRAIVTTIIQMATILGFNTIAEGVETSSQLDFLRENGCHEYQGYKFSKPIPPDTLAEKYLQKNSG</sequence>
<dbReference type="PANTHER" id="PTHR44757:SF2">
    <property type="entry name" value="BIOFILM ARCHITECTURE MAINTENANCE PROTEIN MBAA"/>
    <property type="match status" value="1"/>
</dbReference>
<dbReference type="InterPro" id="IPR043128">
    <property type="entry name" value="Rev_trsase/Diguanyl_cyclase"/>
</dbReference>
<dbReference type="FunFam" id="3.20.20.450:FF:000001">
    <property type="entry name" value="Cyclic di-GMP phosphodiesterase yahA"/>
    <property type="match status" value="1"/>
</dbReference>
<dbReference type="InterPro" id="IPR035965">
    <property type="entry name" value="PAS-like_dom_sf"/>
</dbReference>
<dbReference type="SMART" id="SM00267">
    <property type="entry name" value="GGDEF"/>
    <property type="match status" value="1"/>
</dbReference>
<feature type="transmembrane region" description="Helical" evidence="12">
    <location>
        <begin position="202"/>
        <end position="220"/>
    </location>
</feature>
<dbReference type="NCBIfam" id="TIGR00254">
    <property type="entry name" value="GGDEF"/>
    <property type="match status" value="1"/>
</dbReference>
<feature type="transmembrane region" description="Helical" evidence="12">
    <location>
        <begin position="163"/>
        <end position="182"/>
    </location>
</feature>
<dbReference type="Gene3D" id="3.30.450.20">
    <property type="entry name" value="PAS domain"/>
    <property type="match status" value="2"/>
</dbReference>
<name>A0A974XHY3_9GAMM</name>
<dbReference type="SUPFAM" id="SSF55785">
    <property type="entry name" value="PYP-like sensor domain (PAS domain)"/>
    <property type="match status" value="2"/>
</dbReference>
<dbReference type="InterPro" id="IPR001610">
    <property type="entry name" value="PAC"/>
</dbReference>
<evidence type="ECO:0000259" key="16">
    <source>
        <dbReference type="PROSITE" id="PS50887"/>
    </source>
</evidence>
<reference evidence="17 18" key="1">
    <citation type="submission" date="2021-03" db="EMBL/GenBank/DDBJ databases">
        <title>Novel species identification of genus Shewanella.</title>
        <authorList>
            <person name="Liu G."/>
            <person name="Zhang Q."/>
        </authorList>
    </citation>
    <scope>NUCLEOTIDE SEQUENCE [LARGE SCALE GENOMIC DNA]</scope>
    <source>
        <strain evidence="17 18">FJAT-53726</strain>
    </source>
</reference>
<protein>
    <recommendedName>
        <fullName evidence="2">cyclic-guanylate-specific phosphodiesterase</fullName>
        <ecNumber evidence="2">3.1.4.52</ecNumber>
    </recommendedName>
</protein>
<keyword evidence="18" id="KW-1185">Reference proteome</keyword>
<dbReference type="CDD" id="cd01948">
    <property type="entry name" value="EAL"/>
    <property type="match status" value="1"/>
</dbReference>
<dbReference type="GO" id="GO:0016740">
    <property type="term" value="F:transferase activity"/>
    <property type="evidence" value="ECO:0007669"/>
    <property type="project" value="UniProtKB-KW"/>
</dbReference>
<dbReference type="SMART" id="SM00086">
    <property type="entry name" value="PAC"/>
    <property type="match status" value="2"/>
</dbReference>
<evidence type="ECO:0000256" key="6">
    <source>
        <dbReference type="ARBA" id="ARBA00022679"/>
    </source>
</evidence>
<dbReference type="Gene3D" id="3.30.70.270">
    <property type="match status" value="1"/>
</dbReference>